<gene>
    <name evidence="1" type="primary">icmB</name>
    <name evidence="1" type="ordered locus">CBUD_0376</name>
</gene>
<dbReference type="SUPFAM" id="SSF48371">
    <property type="entry name" value="ARM repeat"/>
    <property type="match status" value="1"/>
</dbReference>
<dbReference type="HOGENOM" id="CLU_011797_0_0_6"/>
<sequence>MKIIKSFAGLFDSLFAWLSNTLKQSTSAYCELQTADSSTVLVAHDGSLISVLRLEGVTALIGREEFDKIQTGLQHALQTVMSQPGHVIQVYFSYNKDEVRGEINEILQPAEQTAKRLSLQLGDLFKERMNYLTKYCAHEEIYIVLWTRLKSLTNEQIKRSTKEKRKQIKKQKIPPFKLTQNLIAAIPDLRENHDSFVRSVVNEFNGLGLITELLEVHDAVYIMRRSADPEFTDREWRPLLPGDKITIKEPKAGTSEVSDILWPALARQILPRDAENLDLRTARVGDRIYATVFINLFPKDIQTFVRLFTRTLQTRIPWRISFLFESDGLAGTSIRKMLSSVLSVTSTQNRLIHDSLNLLNYINLNTDDAVVKLRVSAATWAPEGDIRLLRARAAMLAKAIEGWGSCDVSEISGDAYEGVVSTMIGISGTSVAPASIAPLSNVLYMLPLFRPASPWTHGALLFRSPDGKPWPYQPGSHQQTTWIDLFYARPGSGKSVLSNTINLAVCLSSGIQRLPHISIIDIGPSSSGLILLLKDALPADKKYLVAYHRLRMRSDYAINPFDTQLGCRYPTPQERAFLVNFLSLLATPIGSEKTYDGVADMAGLIIDELYKNKADDGNPNTFALGMEENIDGILEEIGFVQDDQTTWWEVTDALFMAGFTHEAMLAQRHAMPVLADVAAICRLPAIQDLYGKIVAPTGEPLIHAFARMISSAVREYPIISQVTRFDLGDARVVALDLDEVARSGGDAANRQTAVMYMLARYVLGRHYFLTDDNVADMPEGYRHYHQARIAEIREDPKRIVFDEFHRTAKAQAVRDQVIQDMREGRKWKVQVALLSQSLDDFDEIMVEFATSIFIMDAGPEQTVRKTAEIFGLSHTAEIALKTRVHGPREDGATFLAQFATKNGLNTQLLTATLGPVELWSLNTTAEDVNIRNQLYKRIGPKETRRILATMFPSGTATKALEDRYADYKEEGRLIDDTAKHGIMQSLINEILETYYSEKESAVV</sequence>
<protein>
    <submittedName>
        <fullName evidence="1">IcmB</fullName>
    </submittedName>
</protein>
<evidence type="ECO:0000313" key="2">
    <source>
        <dbReference type="Proteomes" id="UP000008555"/>
    </source>
</evidence>
<dbReference type="KEGG" id="cbd:CBUD_0376"/>
<name>A9KDM5_COXBN</name>
<reference evidence="1 2" key="1">
    <citation type="journal article" date="2009" name="Infect. Immun.">
        <title>Comparative genomics reveal extensive transposon-mediated genomic plasticity and diversity among potential effector proteins within the genus Coxiella.</title>
        <authorList>
            <person name="Beare P.A."/>
            <person name="Unsworth N."/>
            <person name="Andoh M."/>
            <person name="Voth D.E."/>
            <person name="Omsland A."/>
            <person name="Gilk S.D."/>
            <person name="Williams K.P."/>
            <person name="Sobral B.W."/>
            <person name="Kupko J.J.III."/>
            <person name="Porcella S.F."/>
            <person name="Samuel J.E."/>
            <person name="Heinzen R.A."/>
        </authorList>
    </citation>
    <scope>NUCLEOTIDE SEQUENCE [LARGE SCALE GENOMIC DNA]</scope>
    <source>
        <strain evidence="1 2">Dugway 5J108-111</strain>
    </source>
</reference>
<accession>A9KDM5</accession>
<dbReference type="EMBL" id="CP000733">
    <property type="protein sequence ID" value="ABS77774.1"/>
    <property type="molecule type" value="Genomic_DNA"/>
</dbReference>
<dbReference type="InterPro" id="IPR016024">
    <property type="entry name" value="ARM-type_fold"/>
</dbReference>
<dbReference type="Gene3D" id="3.40.50.300">
    <property type="entry name" value="P-loop containing nucleotide triphosphate hydrolases"/>
    <property type="match status" value="1"/>
</dbReference>
<dbReference type="FunFam" id="3.40.50.300:FF:004386">
    <property type="entry name" value="IcmB"/>
    <property type="match status" value="1"/>
</dbReference>
<organism evidence="1 2">
    <name type="scientific">Coxiella burnetii (strain Dugway 5J108-111)</name>
    <dbReference type="NCBI Taxonomy" id="434922"/>
    <lineage>
        <taxon>Bacteria</taxon>
        <taxon>Pseudomonadati</taxon>
        <taxon>Pseudomonadota</taxon>
        <taxon>Gammaproteobacteria</taxon>
        <taxon>Legionellales</taxon>
        <taxon>Coxiellaceae</taxon>
        <taxon>Coxiella</taxon>
    </lineage>
</organism>
<dbReference type="SUPFAM" id="SSF52540">
    <property type="entry name" value="P-loop containing nucleoside triphosphate hydrolases"/>
    <property type="match status" value="1"/>
</dbReference>
<dbReference type="AlphaFoldDB" id="A9KDM5"/>
<dbReference type="InterPro" id="IPR027417">
    <property type="entry name" value="P-loop_NTPase"/>
</dbReference>
<evidence type="ECO:0000313" key="1">
    <source>
        <dbReference type="EMBL" id="ABS77774.1"/>
    </source>
</evidence>
<proteinExistence type="predicted"/>
<dbReference type="RefSeq" id="WP_010958330.1">
    <property type="nucleotide sequence ID" value="NC_009727.1"/>
</dbReference>
<dbReference type="Proteomes" id="UP000008555">
    <property type="component" value="Chromosome"/>
</dbReference>